<keyword evidence="4" id="KW-0064">Aspartyl protease</keyword>
<dbReference type="SUPFAM" id="SSF53098">
    <property type="entry name" value="Ribonuclease H-like"/>
    <property type="match status" value="1"/>
</dbReference>
<keyword evidence="8" id="KW-0695">RNA-directed DNA polymerase</keyword>
<dbReference type="Gene3D" id="3.30.420.10">
    <property type="entry name" value="Ribonuclease H-like superfamily/Ribonuclease H"/>
    <property type="match status" value="1"/>
</dbReference>
<sequence length="410" mass="45923">MHRTLTLLKRHFWWPSVEADIRAYVAACSICALGKATHQSPSGLLRPLPVHSRPWSHVELDFITGLPMSGNDTILTIVDRFSKSVHYIALLKLPTTASETADLIVQHVFRPHGIPVDIVSDRGPQFISHVWKTFCSALGASVSLSSGFHPQSNGQTERANQDLEASLRCVAAQHPSSWAKPLPWIEYAQNSLTTSATGLSPFEVALGYQPPLSRPGERTGSVQEHLRRCHQVWSDAREALLRTTARNKETADRHRTPAPPYHPGQEVWLSSRNIPLRTESRKLSPRYLGPFVIESIVNPSAIRLKLPPAMKVHPTFHVSQLKTVSSSPLCPPPKPPPPVRLIDDHPAYTVRQLLDVQRRGRGLQYLVDWEGYGPEERMWIARRLILDPQLVADFHRTHPDKPRGTPGGVR</sequence>
<dbReference type="InterPro" id="IPR023780">
    <property type="entry name" value="Chromo_domain"/>
</dbReference>
<dbReference type="Pfam" id="PF00385">
    <property type="entry name" value="Chromo"/>
    <property type="match status" value="1"/>
</dbReference>
<dbReference type="Gene3D" id="1.10.340.70">
    <property type="match status" value="1"/>
</dbReference>
<keyword evidence="9" id="KW-0239">DNA-directed DNA polymerase</keyword>
<keyword evidence="6" id="KW-0460">Magnesium</keyword>
<dbReference type="Pfam" id="PF24626">
    <property type="entry name" value="SH3_Tf2-1"/>
    <property type="match status" value="1"/>
</dbReference>
<keyword evidence="10" id="KW-0238">DNA-binding</keyword>
<dbReference type="SMART" id="SM00298">
    <property type="entry name" value="CHROMO"/>
    <property type="match status" value="1"/>
</dbReference>
<keyword evidence="9" id="KW-0808">Transferase</keyword>
<dbReference type="InterPro" id="IPR012337">
    <property type="entry name" value="RNaseH-like_sf"/>
</dbReference>
<dbReference type="Pfam" id="PF00665">
    <property type="entry name" value="rve"/>
    <property type="match status" value="1"/>
</dbReference>
<reference evidence="16" key="2">
    <citation type="submission" date="2025-05" db="UniProtKB">
        <authorList>
            <consortium name="Ensembl"/>
        </authorList>
    </citation>
    <scope>IDENTIFICATION</scope>
</reference>
<keyword evidence="3" id="KW-0479">Metal-binding</keyword>
<feature type="domain" description="Chromo" evidence="14">
    <location>
        <begin position="348"/>
        <end position="406"/>
    </location>
</feature>
<dbReference type="InterPro" id="IPR041588">
    <property type="entry name" value="Integrase_H2C2"/>
</dbReference>
<evidence type="ECO:0000256" key="6">
    <source>
        <dbReference type="ARBA" id="ARBA00022842"/>
    </source>
</evidence>
<dbReference type="GO" id="GO:0046872">
    <property type="term" value="F:metal ion binding"/>
    <property type="evidence" value="ECO:0007669"/>
    <property type="project" value="UniProtKB-KW"/>
</dbReference>
<dbReference type="GO" id="GO:0006310">
    <property type="term" value="P:DNA recombination"/>
    <property type="evidence" value="ECO:0007669"/>
    <property type="project" value="UniProtKB-KW"/>
</dbReference>
<dbReference type="Pfam" id="PF17921">
    <property type="entry name" value="Integrase_H2C2"/>
    <property type="match status" value="1"/>
</dbReference>
<accession>A0AAQ4RLL0</accession>
<feature type="domain" description="Integrase catalytic" evidence="15">
    <location>
        <begin position="50"/>
        <end position="209"/>
    </location>
</feature>
<dbReference type="InterPro" id="IPR001584">
    <property type="entry name" value="Integrase_cat-core"/>
</dbReference>
<evidence type="ECO:0000256" key="5">
    <source>
        <dbReference type="ARBA" id="ARBA00022801"/>
    </source>
</evidence>
<dbReference type="InterPro" id="IPR000953">
    <property type="entry name" value="Chromo/chromo_shadow_dom"/>
</dbReference>
<protein>
    <recommendedName>
        <fullName evidence="12">Gypsy retrotransposon integrase-like protein 1</fullName>
    </recommendedName>
</protein>
<comment type="subcellular location">
    <subcellularLocation>
        <location evidence="1">Nucleus</location>
    </subcellularLocation>
</comment>
<evidence type="ECO:0000256" key="9">
    <source>
        <dbReference type="ARBA" id="ARBA00022932"/>
    </source>
</evidence>
<evidence type="ECO:0000256" key="7">
    <source>
        <dbReference type="ARBA" id="ARBA00022908"/>
    </source>
</evidence>
<dbReference type="AlphaFoldDB" id="A0AAQ4RLL0"/>
<organism evidence="16 17">
    <name type="scientific">Gasterosteus aculeatus aculeatus</name>
    <name type="common">three-spined stickleback</name>
    <dbReference type="NCBI Taxonomy" id="481459"/>
    <lineage>
        <taxon>Eukaryota</taxon>
        <taxon>Metazoa</taxon>
        <taxon>Chordata</taxon>
        <taxon>Craniata</taxon>
        <taxon>Vertebrata</taxon>
        <taxon>Euteleostomi</taxon>
        <taxon>Actinopterygii</taxon>
        <taxon>Neopterygii</taxon>
        <taxon>Teleostei</taxon>
        <taxon>Neoteleostei</taxon>
        <taxon>Acanthomorphata</taxon>
        <taxon>Eupercaria</taxon>
        <taxon>Perciformes</taxon>
        <taxon>Cottioidei</taxon>
        <taxon>Gasterosteales</taxon>
        <taxon>Gasterosteidae</taxon>
        <taxon>Gasterosteus</taxon>
    </lineage>
</organism>
<name>A0AAQ4RLL0_GASAC</name>
<evidence type="ECO:0000256" key="2">
    <source>
        <dbReference type="ARBA" id="ARBA00022670"/>
    </source>
</evidence>
<reference evidence="16 17" key="1">
    <citation type="journal article" date="2021" name="G3 (Bethesda)">
        <title>Improved contiguity of the threespine stickleback genome using long-read sequencing.</title>
        <authorList>
            <person name="Nath S."/>
            <person name="Shaw D.E."/>
            <person name="White M.A."/>
        </authorList>
    </citation>
    <scope>NUCLEOTIDE SEQUENCE [LARGE SCALE GENOMIC DNA]</scope>
    <source>
        <strain evidence="16 17">Lake Benthic</strain>
    </source>
</reference>
<dbReference type="GO" id="GO:0015074">
    <property type="term" value="P:DNA integration"/>
    <property type="evidence" value="ECO:0007669"/>
    <property type="project" value="UniProtKB-KW"/>
</dbReference>
<evidence type="ECO:0000313" key="17">
    <source>
        <dbReference type="Proteomes" id="UP000007635"/>
    </source>
</evidence>
<dbReference type="GO" id="GO:0004190">
    <property type="term" value="F:aspartic-type endopeptidase activity"/>
    <property type="evidence" value="ECO:0007669"/>
    <property type="project" value="UniProtKB-KW"/>
</dbReference>
<dbReference type="GO" id="GO:0003677">
    <property type="term" value="F:DNA binding"/>
    <property type="evidence" value="ECO:0007669"/>
    <property type="project" value="UniProtKB-KW"/>
</dbReference>
<evidence type="ECO:0000259" key="15">
    <source>
        <dbReference type="PROSITE" id="PS50994"/>
    </source>
</evidence>
<dbReference type="Ensembl" id="ENSGACT00000075597.1">
    <property type="protein sequence ID" value="ENSGACP00000054570.1"/>
    <property type="gene ID" value="ENSGACG00000036367.1"/>
</dbReference>
<dbReference type="Ensembl" id="ENSGACT00000036254.1">
    <property type="protein sequence ID" value="ENSGACP00000042336.1"/>
    <property type="gene ID" value="ENSGACG00000036367.1"/>
</dbReference>
<dbReference type="SUPFAM" id="SSF54160">
    <property type="entry name" value="Chromo domain-like"/>
    <property type="match status" value="1"/>
</dbReference>
<evidence type="ECO:0000256" key="10">
    <source>
        <dbReference type="ARBA" id="ARBA00023125"/>
    </source>
</evidence>
<keyword evidence="2" id="KW-0645">Protease</keyword>
<evidence type="ECO:0000256" key="8">
    <source>
        <dbReference type="ARBA" id="ARBA00022918"/>
    </source>
</evidence>
<evidence type="ECO:0000256" key="11">
    <source>
        <dbReference type="ARBA" id="ARBA00023172"/>
    </source>
</evidence>
<keyword evidence="11" id="KW-0233">DNA recombination</keyword>
<dbReference type="Gene3D" id="2.40.50.40">
    <property type="match status" value="1"/>
</dbReference>
<dbReference type="GO" id="GO:0006508">
    <property type="term" value="P:proteolysis"/>
    <property type="evidence" value="ECO:0007669"/>
    <property type="project" value="UniProtKB-KW"/>
</dbReference>
<keyword evidence="9" id="KW-0548">Nucleotidyltransferase</keyword>
<evidence type="ECO:0000313" key="16">
    <source>
        <dbReference type="Ensembl" id="ENSGACP00000063870.1"/>
    </source>
</evidence>
<evidence type="ECO:0000256" key="12">
    <source>
        <dbReference type="ARBA" id="ARBA00039658"/>
    </source>
</evidence>
<evidence type="ECO:0000256" key="3">
    <source>
        <dbReference type="ARBA" id="ARBA00022723"/>
    </source>
</evidence>
<dbReference type="FunFam" id="3.30.420.10:FF:000032">
    <property type="entry name" value="Retrovirus-related Pol polyprotein from transposon 297-like Protein"/>
    <property type="match status" value="1"/>
</dbReference>
<dbReference type="InterPro" id="IPR016197">
    <property type="entry name" value="Chromo-like_dom_sf"/>
</dbReference>
<dbReference type="GO" id="GO:0005634">
    <property type="term" value="C:nucleus"/>
    <property type="evidence" value="ECO:0007669"/>
    <property type="project" value="UniProtKB-SubCell"/>
</dbReference>
<dbReference type="GeneTree" id="ENSGT00940000163772"/>
<dbReference type="InterPro" id="IPR050951">
    <property type="entry name" value="Retrovirus_Pol_polyprotein"/>
</dbReference>
<feature type="region of interest" description="Disordered" evidence="13">
    <location>
        <begin position="247"/>
        <end position="266"/>
    </location>
</feature>
<dbReference type="InterPro" id="IPR056924">
    <property type="entry name" value="SH3_Tf2-1"/>
</dbReference>
<evidence type="ECO:0000256" key="1">
    <source>
        <dbReference type="ARBA" id="ARBA00004123"/>
    </source>
</evidence>
<dbReference type="PROSITE" id="PS50994">
    <property type="entry name" value="INTEGRASE"/>
    <property type="match status" value="1"/>
</dbReference>
<dbReference type="PANTHER" id="PTHR37984:SF5">
    <property type="entry name" value="PROTEIN NYNRIN-LIKE"/>
    <property type="match status" value="1"/>
</dbReference>
<evidence type="ECO:0000256" key="4">
    <source>
        <dbReference type="ARBA" id="ARBA00022750"/>
    </source>
</evidence>
<dbReference type="Ensembl" id="ENSGACT00000080159.1">
    <property type="protein sequence ID" value="ENSGACP00000036525.1"/>
    <property type="gene ID" value="ENSGACG00000036367.1"/>
</dbReference>
<evidence type="ECO:0000259" key="14">
    <source>
        <dbReference type="PROSITE" id="PS50013"/>
    </source>
</evidence>
<dbReference type="Proteomes" id="UP000007635">
    <property type="component" value="Chromosome X"/>
</dbReference>
<dbReference type="GO" id="GO:0003964">
    <property type="term" value="F:RNA-directed DNA polymerase activity"/>
    <property type="evidence" value="ECO:0007669"/>
    <property type="project" value="UniProtKB-KW"/>
</dbReference>
<evidence type="ECO:0000256" key="13">
    <source>
        <dbReference type="SAM" id="MobiDB-lite"/>
    </source>
</evidence>
<dbReference type="InterPro" id="IPR036397">
    <property type="entry name" value="RNaseH_sf"/>
</dbReference>
<dbReference type="Ensembl" id="ENSGACT00000068256.1">
    <property type="protein sequence ID" value="ENSGACP00000063870.1"/>
    <property type="gene ID" value="ENSGACG00000036367.1"/>
</dbReference>
<keyword evidence="17" id="KW-1185">Reference proteome</keyword>
<proteinExistence type="predicted"/>
<dbReference type="PANTHER" id="PTHR37984">
    <property type="entry name" value="PROTEIN CBG26694"/>
    <property type="match status" value="1"/>
</dbReference>
<keyword evidence="7" id="KW-0229">DNA integration</keyword>
<dbReference type="PROSITE" id="PS50013">
    <property type="entry name" value="CHROMO_2"/>
    <property type="match status" value="1"/>
</dbReference>
<dbReference type="GO" id="GO:0003887">
    <property type="term" value="F:DNA-directed DNA polymerase activity"/>
    <property type="evidence" value="ECO:0007669"/>
    <property type="project" value="UniProtKB-KW"/>
</dbReference>
<keyword evidence="5" id="KW-0378">Hydrolase</keyword>